<feature type="region of interest" description="Disordered" evidence="1">
    <location>
        <begin position="1"/>
        <end position="76"/>
    </location>
</feature>
<protein>
    <submittedName>
        <fullName evidence="4">DUF2510 domain-containing protein</fullName>
    </submittedName>
</protein>
<evidence type="ECO:0000256" key="1">
    <source>
        <dbReference type="SAM" id="MobiDB-lite"/>
    </source>
</evidence>
<evidence type="ECO:0000313" key="4">
    <source>
        <dbReference type="EMBL" id="MFC6239450.1"/>
    </source>
</evidence>
<dbReference type="Pfam" id="PF10708">
    <property type="entry name" value="DUF2510"/>
    <property type="match status" value="1"/>
</dbReference>
<evidence type="ECO:0000256" key="2">
    <source>
        <dbReference type="SAM" id="Phobius"/>
    </source>
</evidence>
<reference evidence="5" key="1">
    <citation type="journal article" date="2019" name="Int. J. Syst. Evol. Microbiol.">
        <title>The Global Catalogue of Microorganisms (GCM) 10K type strain sequencing project: providing services to taxonomists for standard genome sequencing and annotation.</title>
        <authorList>
            <consortium name="The Broad Institute Genomics Platform"/>
            <consortium name="The Broad Institute Genome Sequencing Center for Infectious Disease"/>
            <person name="Wu L."/>
            <person name="Ma J."/>
        </authorList>
    </citation>
    <scope>NUCLEOTIDE SEQUENCE [LARGE SCALE GENOMIC DNA]</scope>
    <source>
        <strain evidence="5">CGMCC 4.7317</strain>
    </source>
</reference>
<feature type="compositionally biased region" description="Pro residues" evidence="1">
    <location>
        <begin position="50"/>
        <end position="59"/>
    </location>
</feature>
<evidence type="ECO:0000313" key="5">
    <source>
        <dbReference type="Proteomes" id="UP001596138"/>
    </source>
</evidence>
<accession>A0ABW1T555</accession>
<keyword evidence="2" id="KW-0812">Transmembrane</keyword>
<dbReference type="InterPro" id="IPR018929">
    <property type="entry name" value="DUF2510"/>
</dbReference>
<feature type="transmembrane region" description="Helical" evidence="2">
    <location>
        <begin position="158"/>
        <end position="179"/>
    </location>
</feature>
<dbReference type="EMBL" id="JBHSTI010000031">
    <property type="protein sequence ID" value="MFC6239450.1"/>
    <property type="molecule type" value="Genomic_DNA"/>
</dbReference>
<dbReference type="RefSeq" id="WP_386768760.1">
    <property type="nucleotide sequence ID" value="NZ_JBHSTI010000031.1"/>
</dbReference>
<gene>
    <name evidence="4" type="ORF">ACFQGU_16375</name>
</gene>
<proteinExistence type="predicted"/>
<comment type="caution">
    <text evidence="4">The sequence shown here is derived from an EMBL/GenBank/DDBJ whole genome shotgun (WGS) entry which is preliminary data.</text>
</comment>
<organism evidence="4 5">
    <name type="scientific">Longivirga aurantiaca</name>
    <dbReference type="NCBI Taxonomy" id="1837743"/>
    <lineage>
        <taxon>Bacteria</taxon>
        <taxon>Bacillati</taxon>
        <taxon>Actinomycetota</taxon>
        <taxon>Actinomycetes</taxon>
        <taxon>Sporichthyales</taxon>
        <taxon>Sporichthyaceae</taxon>
        <taxon>Longivirga</taxon>
    </lineage>
</organism>
<dbReference type="Proteomes" id="UP001596138">
    <property type="component" value="Unassembled WGS sequence"/>
</dbReference>
<keyword evidence="5" id="KW-1185">Reference proteome</keyword>
<sequence>MTTEEQVPGAGWYDDGTGQTRWWDGAAWTQHVAPEPAVAPSAPEAAAPAPAEPLRPGTPDPRHPLPHEDRAPEAPAQQTFVPDSFLSEQAFVPELAFAGATASSPAGAGGGSSFLHATPEPAGGGVSRFGGVSAPGRAGFAGPEHTPVIVSSGRGKGWLIALLVLTVVGVIALTAFRIFGPDNKPAATASVVAAALESAAPKGELPRGFTPVGDIGGFKLTTSCADGGSCQALQLAAKSTCKRLSALVLFAGPSGNRLGSDVVGARNVKSGKAVTVRAVIPANGATMVRVSSVVCQPF</sequence>
<keyword evidence="2" id="KW-1133">Transmembrane helix</keyword>
<name>A0ABW1T555_9ACTN</name>
<feature type="compositionally biased region" description="Low complexity" evidence="1">
    <location>
        <begin position="33"/>
        <end position="49"/>
    </location>
</feature>
<keyword evidence="2" id="KW-0472">Membrane</keyword>
<feature type="compositionally biased region" description="Basic and acidic residues" evidence="1">
    <location>
        <begin position="60"/>
        <end position="72"/>
    </location>
</feature>
<feature type="domain" description="DUF2510" evidence="3">
    <location>
        <begin position="10"/>
        <end position="40"/>
    </location>
</feature>
<evidence type="ECO:0000259" key="3">
    <source>
        <dbReference type="Pfam" id="PF10708"/>
    </source>
</evidence>